<proteinExistence type="predicted"/>
<dbReference type="InterPro" id="IPR007569">
    <property type="entry name" value="DUF559"/>
</dbReference>
<name>A0A369W1F4_9SPHN</name>
<dbReference type="Pfam" id="PF04480">
    <property type="entry name" value="DUF559"/>
    <property type="match status" value="1"/>
</dbReference>
<dbReference type="SUPFAM" id="SSF52980">
    <property type="entry name" value="Restriction endonuclease-like"/>
    <property type="match status" value="1"/>
</dbReference>
<dbReference type="OrthoDB" id="9798754at2"/>
<feature type="domain" description="DUF559" evidence="1">
    <location>
        <begin position="8"/>
        <end position="110"/>
    </location>
</feature>
<dbReference type="EMBL" id="QQNB01000001">
    <property type="protein sequence ID" value="RDE07180.1"/>
    <property type="molecule type" value="Genomic_DNA"/>
</dbReference>
<comment type="caution">
    <text evidence="2">The sequence shown here is derived from an EMBL/GenBank/DDBJ whole genome shotgun (WGS) entry which is preliminary data.</text>
</comment>
<evidence type="ECO:0000313" key="2">
    <source>
        <dbReference type="EMBL" id="RDE07180.1"/>
    </source>
</evidence>
<organism evidence="2 3">
    <name type="scientific">Sphingomonas aracearum</name>
    <dbReference type="NCBI Taxonomy" id="2283317"/>
    <lineage>
        <taxon>Bacteria</taxon>
        <taxon>Pseudomonadati</taxon>
        <taxon>Pseudomonadota</taxon>
        <taxon>Alphaproteobacteria</taxon>
        <taxon>Sphingomonadales</taxon>
        <taxon>Sphingomonadaceae</taxon>
        <taxon>Sphingomonas</taxon>
    </lineage>
</organism>
<accession>A0A369W1F4</accession>
<dbReference type="CDD" id="cd01038">
    <property type="entry name" value="Endonuclease_DUF559"/>
    <property type="match status" value="1"/>
</dbReference>
<evidence type="ECO:0000259" key="1">
    <source>
        <dbReference type="Pfam" id="PF04480"/>
    </source>
</evidence>
<dbReference type="Proteomes" id="UP000253918">
    <property type="component" value="Unassembled WGS sequence"/>
</dbReference>
<dbReference type="InterPro" id="IPR047216">
    <property type="entry name" value="Endonuclease_DUF559_bact"/>
</dbReference>
<dbReference type="PANTHER" id="PTHR38590:SF1">
    <property type="entry name" value="BLL0828 PROTEIN"/>
    <property type="match status" value="1"/>
</dbReference>
<dbReference type="AlphaFoldDB" id="A0A369W1F4"/>
<keyword evidence="3" id="KW-1185">Reference proteome</keyword>
<sequence>MQRTPPELTRNARRLRREATAEERALWSLLRESRPRLTRQLVAGHYIVDLACRSARIAVELDGGHHADQVTRDEQRTAYLNAEGWTVLRFWNSEVRENARGVAASILEAISQASTDPQPLPSREGS</sequence>
<gene>
    <name evidence="2" type="ORF">DVW87_05950</name>
</gene>
<evidence type="ECO:0000313" key="3">
    <source>
        <dbReference type="Proteomes" id="UP000253918"/>
    </source>
</evidence>
<dbReference type="RefSeq" id="WP_114686760.1">
    <property type="nucleotide sequence ID" value="NZ_QQNB01000001.1"/>
</dbReference>
<reference evidence="2 3" key="1">
    <citation type="submission" date="2018-07" db="EMBL/GenBank/DDBJ databases">
        <title>a novel species of Sphingomonas isolated from the rhizosphere soil of Araceae plant.</title>
        <authorList>
            <person name="Zhiyong W."/>
            <person name="Qinglan Z."/>
            <person name="Zhiwei F."/>
            <person name="Ding X."/>
            <person name="Gejiao W."/>
            <person name="Shixue Z."/>
        </authorList>
    </citation>
    <scope>NUCLEOTIDE SEQUENCE [LARGE SCALE GENOMIC DNA]</scope>
    <source>
        <strain evidence="2 3">WZY 27</strain>
    </source>
</reference>
<dbReference type="PANTHER" id="PTHR38590">
    <property type="entry name" value="BLL0828 PROTEIN"/>
    <property type="match status" value="1"/>
</dbReference>
<dbReference type="InterPro" id="IPR011335">
    <property type="entry name" value="Restrct_endonuc-II-like"/>
</dbReference>
<dbReference type="Gene3D" id="3.40.960.10">
    <property type="entry name" value="VSR Endonuclease"/>
    <property type="match status" value="1"/>
</dbReference>
<protein>
    <submittedName>
        <fullName evidence="2">DUF559 domain-containing protein</fullName>
    </submittedName>
</protein>